<organism evidence="1 2">
    <name type="scientific">Ralstonia condita</name>
    <dbReference type="NCBI Taxonomy" id="3058600"/>
    <lineage>
        <taxon>Bacteria</taxon>
        <taxon>Pseudomonadati</taxon>
        <taxon>Pseudomonadota</taxon>
        <taxon>Betaproteobacteria</taxon>
        <taxon>Burkholderiales</taxon>
        <taxon>Burkholderiaceae</taxon>
        <taxon>Ralstonia</taxon>
    </lineage>
</organism>
<evidence type="ECO:0000313" key="2">
    <source>
        <dbReference type="Proteomes" id="UP001189616"/>
    </source>
</evidence>
<evidence type="ECO:0008006" key="3">
    <source>
        <dbReference type="Google" id="ProtNLM"/>
    </source>
</evidence>
<gene>
    <name evidence="1" type="ORF">LMG7141_00841</name>
</gene>
<name>A0ABM9J187_9RALS</name>
<keyword evidence="2" id="KW-1185">Reference proteome</keyword>
<reference evidence="1 2" key="1">
    <citation type="submission" date="2023-07" db="EMBL/GenBank/DDBJ databases">
        <authorList>
            <person name="Peeters C."/>
        </authorList>
    </citation>
    <scope>NUCLEOTIDE SEQUENCE [LARGE SCALE GENOMIC DNA]</scope>
    <source>
        <strain evidence="1 2">LMG 7141</strain>
    </source>
</reference>
<dbReference type="RefSeq" id="WP_316655497.1">
    <property type="nucleotide sequence ID" value="NZ_CATYWO010000001.1"/>
</dbReference>
<accession>A0ABM9J187</accession>
<comment type="caution">
    <text evidence="1">The sequence shown here is derived from an EMBL/GenBank/DDBJ whole genome shotgun (WGS) entry which is preliminary data.</text>
</comment>
<protein>
    <recommendedName>
        <fullName evidence="3">Lipoprotein</fullName>
    </recommendedName>
</protein>
<proteinExistence type="predicted"/>
<evidence type="ECO:0000313" key="1">
    <source>
        <dbReference type="EMBL" id="CAJ0779114.1"/>
    </source>
</evidence>
<sequence length="116" mass="13369">MPMCSYFGDNEAMQPTGDKALDDLLSEVRETTGMDWRIWWKEYEIRKPLRKPIKARHYSLIVETRAPEFQVINFYRDNTDWSINGSASKELIYAYLYGLLAGVDSAAAPTQQQEGV</sequence>
<dbReference type="EMBL" id="CATYWO010000001">
    <property type="protein sequence ID" value="CAJ0779114.1"/>
    <property type="molecule type" value="Genomic_DNA"/>
</dbReference>
<dbReference type="Proteomes" id="UP001189616">
    <property type="component" value="Unassembled WGS sequence"/>
</dbReference>